<dbReference type="Pfam" id="PF12146">
    <property type="entry name" value="Hydrolase_4"/>
    <property type="match status" value="1"/>
</dbReference>
<protein>
    <submittedName>
        <fullName evidence="3">Fermentation/respiration switch protein,exosortase A system-associated hydrolase 1,Alpha/beta hydrolase family</fullName>
    </submittedName>
</protein>
<evidence type="ECO:0000313" key="4">
    <source>
        <dbReference type="Proteomes" id="UP000244926"/>
    </source>
</evidence>
<dbReference type="GO" id="GO:0016787">
    <property type="term" value="F:hydrolase activity"/>
    <property type="evidence" value="ECO:0007669"/>
    <property type="project" value="UniProtKB-KW"/>
</dbReference>
<feature type="domain" description="Serine aminopeptidase S33" evidence="2">
    <location>
        <begin position="79"/>
        <end position="194"/>
    </location>
</feature>
<dbReference type="InterPro" id="IPR029058">
    <property type="entry name" value="AB_hydrolase_fold"/>
</dbReference>
<evidence type="ECO:0000259" key="2">
    <source>
        <dbReference type="Pfam" id="PF12146"/>
    </source>
</evidence>
<keyword evidence="3" id="KW-0378">Hydrolase</keyword>
<evidence type="ECO:0000313" key="3">
    <source>
        <dbReference type="EMBL" id="SPN73313.1"/>
    </source>
</evidence>
<dbReference type="EMBL" id="LT993738">
    <property type="protein sequence ID" value="SPN73313.1"/>
    <property type="molecule type" value="Genomic_DNA"/>
</dbReference>
<dbReference type="SUPFAM" id="SSF53474">
    <property type="entry name" value="alpha/beta-Hydrolases"/>
    <property type="match status" value="1"/>
</dbReference>
<evidence type="ECO:0000256" key="1">
    <source>
        <dbReference type="SAM" id="SignalP"/>
    </source>
</evidence>
<dbReference type="RefSeq" id="WP_108896297.1">
    <property type="nucleotide sequence ID" value="NZ_LT993738.1"/>
</dbReference>
<feature type="chain" id="PRO_5015334500" evidence="1">
    <location>
        <begin position="21"/>
        <end position="316"/>
    </location>
</feature>
<feature type="signal peptide" evidence="1">
    <location>
        <begin position="1"/>
        <end position="20"/>
    </location>
</feature>
<dbReference type="Gene3D" id="3.40.50.1820">
    <property type="entry name" value="alpha/beta hydrolase"/>
    <property type="match status" value="1"/>
</dbReference>
<keyword evidence="1" id="KW-0732">Signal</keyword>
<keyword evidence="4" id="KW-1185">Reference proteome</keyword>
<name>A0A2R8FA67_9CHLA</name>
<organism evidence="3 4">
    <name type="scientific">Chlamydia serpentis</name>
    <dbReference type="NCBI Taxonomy" id="1967782"/>
    <lineage>
        <taxon>Bacteria</taxon>
        <taxon>Pseudomonadati</taxon>
        <taxon>Chlamydiota</taxon>
        <taxon>Chlamydiia</taxon>
        <taxon>Chlamydiales</taxon>
        <taxon>Chlamydiaceae</taxon>
        <taxon>Chlamydia/Chlamydophila group</taxon>
        <taxon>Chlamydia</taxon>
    </lineage>
</organism>
<dbReference type="Proteomes" id="UP000244926">
    <property type="component" value="Chromosome I"/>
</dbReference>
<dbReference type="KEGG" id="csee:C10C_0128"/>
<dbReference type="OrthoDB" id="9780269at2"/>
<gene>
    <name evidence="3" type="ORF">C10C_0128</name>
</gene>
<proteinExistence type="predicted"/>
<dbReference type="InterPro" id="IPR022742">
    <property type="entry name" value="Hydrolase_4"/>
</dbReference>
<sequence>MYKAIFLAAFLFSIILKTSAAPIQIPGFPQIPEELAQISTQVHPKQEVCFAITIPCSDYNLLGVLHLPNTPTPESGFPIVIVFHGFRGTKFGGLTGSYRQLGRKLAAAGIATLRVDMAGCGDSEEFAQDISIANYLRDAYTILETVKEHPDLNAYRLGVAGFSLGCHIAFELAKIYNPSELNIKALSLWAPIADGAILLKELYENFTKHGEEDIVSLGQDFGFGAPPLILRPGDAELLIRIQDHVIANSLPKKTYILHQQGSNDSLVSSTQQMLFKNTAPGRMVFSTYNNTGHNLATAPDLGTILDEIVNHFKERL</sequence>
<dbReference type="PANTHER" id="PTHR22946:SF0">
    <property type="entry name" value="DIENELACTONE HYDROLASE DOMAIN-CONTAINING PROTEIN"/>
    <property type="match status" value="1"/>
</dbReference>
<dbReference type="InterPro" id="IPR050261">
    <property type="entry name" value="FrsA_esterase"/>
</dbReference>
<dbReference type="AlphaFoldDB" id="A0A2R8FA67"/>
<reference evidence="4" key="1">
    <citation type="submission" date="2017-11" db="EMBL/GenBank/DDBJ databases">
        <authorList>
            <person name="Seth-Smith MB H."/>
        </authorList>
    </citation>
    <scope>NUCLEOTIDE SEQUENCE [LARGE SCALE GENOMIC DNA]</scope>
</reference>
<accession>A0A2R8FA67</accession>
<dbReference type="PANTHER" id="PTHR22946">
    <property type="entry name" value="DIENELACTONE HYDROLASE DOMAIN-CONTAINING PROTEIN-RELATED"/>
    <property type="match status" value="1"/>
</dbReference>